<comment type="catalytic activity">
    <reaction evidence="5">
        <text>a 2'-deoxyadenosine in DNA + S-adenosyl-L-methionine = an N(6)-methyl-2'-deoxyadenosine in DNA + S-adenosyl-L-homocysteine + H(+)</text>
        <dbReference type="Rhea" id="RHEA:15197"/>
        <dbReference type="Rhea" id="RHEA-COMP:12418"/>
        <dbReference type="Rhea" id="RHEA-COMP:12419"/>
        <dbReference type="ChEBI" id="CHEBI:15378"/>
        <dbReference type="ChEBI" id="CHEBI:57856"/>
        <dbReference type="ChEBI" id="CHEBI:59789"/>
        <dbReference type="ChEBI" id="CHEBI:90615"/>
        <dbReference type="ChEBI" id="CHEBI:90616"/>
        <dbReference type="EC" id="2.1.1.72"/>
    </reaction>
</comment>
<sequence length="1369" mass="153778">MSIARHHAEWLSLVETSGPFLSMPVLLRAFPQGLDARESDRASRLREVYEEWLDRKDEPAIHRTWVQHVLRDLLEYPSHLLAEGQAIPPGLESMQPQFGETLRPDWVLKHRDPEGRPQLLISLYPPIQKLDSPVAGKVWKASPGTRMMELLHAANVPLGLLTNGEHWMLVYAPRGETTGFASWYADLWVQEPITLRAFQSLLHLRRFLGVAADETLPALFAASSKDQQEVTDQLGYQVRRAVEMLVQAFDRIDAELGRQLLAGMPEKELYDSALTVMMRLVFLFSAEERKLLLLGDPLYDQHYAVSTLSELLRERADQHGEEVLERRHDAWCRLLATFRAVFAGVQHEGMRLPGYGGTLFDPDRYPFLEGRAKDTKWTNTAAKPLPINNRVVLHLLEALQLLRVKVPGGGPAEARRLSFRALDIEQIGHVYEGLLDHTAKRAPELILGLAGSKDKEPEIPLSKLEEFATKGTVDLVEFLHEETGKSENGLKRLLGESSEIDDHTLLIACRQDALLFQRVRPFAALLREDSFGQFVVVPEGSVYVTRGSDRRSTGTHYTPRSLTEPIVQYTLEPLVYVGPAEGKPKEEWQLKSPKELLDLKVCDMAMGSGAFLVQACRYLAERLVEAWEKVEKEHAGTFVTTPEGEISTGSVAERLIPADAAERLAIARRTVADRCLYGVDINPMAVEMAKLSLWLITLQRDRPFTFLNHALKCGDSLLGASSVQQIENFSLRPGEHQMTFATANLFRYVEAASDKRRALEDLPSNHHTQIETKNRLHAEAEAATAKVKALADCLIAFELRGLDSDAYEEQRADEAEKLQLLIKHDVDAGIETANPQSQLARTARESLRAHRTFHWPVEFPEVFARGGFDAFVGNPPFMGGTRLEPVFGTDFREYLVERIACGVRGMRGAADLCSYFFLRASQLLSSNGSAGLIGTNSLAQGDSATVGLERIVNSGAQIYRANSSSPWPGAASLEVAHVWFSKRHIGITPMLDGREVSSISAHLSEEGATIAFTLEANAGQAFEGAKTAGMGFVITEEEAHQLLSANPDSREVVKPYLNGEDVNTHPEHCPSRWIINFRDFPLERDESIPHCSPVARDFPDALSIVESRVKPERMQLEGRTPQERTLKERWWQFYLWRPAMTSALAGRSSALVSSRVTAHHNFVLVPTNVVFSDRLVVIAREDWGSFAIISSSIHAAWAHRPGATTHETRLTYLPTWAYSTFPFPPDLRGLETVGEAYSRYRRQLMLARREGLTRTYNRLHDPKNNSEDIARLRALHLEMDQAVAAAYGWIDLDLGHRFRDTKQGVRYTLSEPARRTVLDRLLALNHQRYEEEVRAGLHKRKGKSGKGRRKAEGMVQEDEAEYGTLKLDF</sequence>
<evidence type="ECO:0000259" key="7">
    <source>
        <dbReference type="Pfam" id="PF07669"/>
    </source>
</evidence>
<feature type="compositionally biased region" description="Basic residues" evidence="6">
    <location>
        <begin position="1336"/>
        <end position="1349"/>
    </location>
</feature>
<dbReference type="Pfam" id="PF20466">
    <property type="entry name" value="MmeI_TRD"/>
    <property type="match status" value="1"/>
</dbReference>
<dbReference type="SUPFAM" id="SSF53335">
    <property type="entry name" value="S-adenosyl-L-methionine-dependent methyltransferases"/>
    <property type="match status" value="1"/>
</dbReference>
<feature type="domain" description="Type II methyltransferase M.TaqI-like" evidence="7">
    <location>
        <begin position="675"/>
        <end position="940"/>
    </location>
</feature>
<dbReference type="Gene3D" id="3.40.50.150">
    <property type="entry name" value="Vaccinia Virus protein VP39"/>
    <property type="match status" value="2"/>
</dbReference>
<keyword evidence="4" id="KW-0949">S-adenosyl-L-methionine</keyword>
<dbReference type="EMBL" id="CAJNBJ010000017">
    <property type="protein sequence ID" value="CAE6778783.1"/>
    <property type="molecule type" value="Genomic_DNA"/>
</dbReference>
<gene>
    <name evidence="9" type="ORF">NSPZN2_40651</name>
</gene>
<evidence type="ECO:0000256" key="3">
    <source>
        <dbReference type="ARBA" id="ARBA00022679"/>
    </source>
</evidence>
<evidence type="ECO:0000259" key="8">
    <source>
        <dbReference type="Pfam" id="PF20466"/>
    </source>
</evidence>
<evidence type="ECO:0000256" key="1">
    <source>
        <dbReference type="ARBA" id="ARBA00011900"/>
    </source>
</evidence>
<dbReference type="PANTHER" id="PTHR33841:SF1">
    <property type="entry name" value="DNA METHYLTRANSFERASE A"/>
    <property type="match status" value="1"/>
</dbReference>
<keyword evidence="2" id="KW-0489">Methyltransferase</keyword>
<evidence type="ECO:0000256" key="5">
    <source>
        <dbReference type="ARBA" id="ARBA00047942"/>
    </source>
</evidence>
<evidence type="ECO:0000313" key="9">
    <source>
        <dbReference type="EMBL" id="CAE6778783.1"/>
    </source>
</evidence>
<dbReference type="PRINTS" id="PR00507">
    <property type="entry name" value="N12N6MTFRASE"/>
</dbReference>
<keyword evidence="10" id="KW-1185">Reference proteome</keyword>
<accession>A0ABM8RYF4</accession>
<protein>
    <recommendedName>
        <fullName evidence="1">site-specific DNA-methyltransferase (adenine-specific)</fullName>
        <ecNumber evidence="1">2.1.1.72</ecNumber>
    </recommendedName>
</protein>
<evidence type="ECO:0000256" key="4">
    <source>
        <dbReference type="ARBA" id="ARBA00022691"/>
    </source>
</evidence>
<comment type="caution">
    <text evidence="9">The sequence shown here is derived from an EMBL/GenBank/DDBJ whole genome shotgun (WGS) entry which is preliminary data.</text>
</comment>
<feature type="domain" description="MmeI-like target recognition" evidence="8">
    <location>
        <begin position="1028"/>
        <end position="1224"/>
    </location>
</feature>
<dbReference type="InterPro" id="IPR011639">
    <property type="entry name" value="MethylTrfase_TaqI-like_dom"/>
</dbReference>
<dbReference type="EC" id="2.1.1.72" evidence="1"/>
<keyword evidence="3" id="KW-0808">Transferase</keyword>
<dbReference type="InterPro" id="IPR029063">
    <property type="entry name" value="SAM-dependent_MTases_sf"/>
</dbReference>
<feature type="region of interest" description="Disordered" evidence="6">
    <location>
        <begin position="1335"/>
        <end position="1369"/>
    </location>
</feature>
<name>A0ABM8RYF4_9BACT</name>
<dbReference type="InterPro" id="IPR046820">
    <property type="entry name" value="MmeI_TRD"/>
</dbReference>
<organism evidence="9 10">
    <name type="scientific">Nitrospira defluvii</name>
    <dbReference type="NCBI Taxonomy" id="330214"/>
    <lineage>
        <taxon>Bacteria</taxon>
        <taxon>Pseudomonadati</taxon>
        <taxon>Nitrospirota</taxon>
        <taxon>Nitrospiria</taxon>
        <taxon>Nitrospirales</taxon>
        <taxon>Nitrospiraceae</taxon>
        <taxon>Nitrospira</taxon>
    </lineage>
</organism>
<evidence type="ECO:0000313" key="10">
    <source>
        <dbReference type="Proteomes" id="UP000675880"/>
    </source>
</evidence>
<reference evidence="9 10" key="1">
    <citation type="submission" date="2021-02" db="EMBL/GenBank/DDBJ databases">
        <authorList>
            <person name="Han P."/>
        </authorList>
    </citation>
    <scope>NUCLEOTIDE SEQUENCE [LARGE SCALE GENOMIC DNA]</scope>
    <source>
        <strain evidence="9">Candidatus Nitrospira sp. ZN2</strain>
    </source>
</reference>
<dbReference type="Pfam" id="PF07669">
    <property type="entry name" value="Eco57I"/>
    <property type="match status" value="1"/>
</dbReference>
<dbReference type="Proteomes" id="UP000675880">
    <property type="component" value="Unassembled WGS sequence"/>
</dbReference>
<dbReference type="PANTHER" id="PTHR33841">
    <property type="entry name" value="DNA METHYLTRANSFERASE YEEA-RELATED"/>
    <property type="match status" value="1"/>
</dbReference>
<dbReference type="InterPro" id="IPR050953">
    <property type="entry name" value="N4_N6_ade-DNA_methylase"/>
</dbReference>
<evidence type="ECO:0000256" key="2">
    <source>
        <dbReference type="ARBA" id="ARBA00022603"/>
    </source>
</evidence>
<proteinExistence type="predicted"/>
<evidence type="ECO:0000256" key="6">
    <source>
        <dbReference type="SAM" id="MobiDB-lite"/>
    </source>
</evidence>